<name>A0A816YFZ2_9BILA</name>
<reference evidence="2" key="1">
    <citation type="submission" date="2021-02" db="EMBL/GenBank/DDBJ databases">
        <authorList>
            <person name="Nowell W R."/>
        </authorList>
    </citation>
    <scope>NUCLEOTIDE SEQUENCE</scope>
</reference>
<protein>
    <submittedName>
        <fullName evidence="2">Uncharacterized protein</fullName>
    </submittedName>
</protein>
<keyword evidence="1" id="KW-0175">Coiled coil</keyword>
<gene>
    <name evidence="2" type="ORF">XDN619_LOCUS30045</name>
</gene>
<dbReference type="EMBL" id="CAJNRG010014885">
    <property type="protein sequence ID" value="CAF2158246.1"/>
    <property type="molecule type" value="Genomic_DNA"/>
</dbReference>
<dbReference type="Proteomes" id="UP000663887">
    <property type="component" value="Unassembled WGS sequence"/>
</dbReference>
<evidence type="ECO:0000313" key="2">
    <source>
        <dbReference type="EMBL" id="CAF2158246.1"/>
    </source>
</evidence>
<organism evidence="2 3">
    <name type="scientific">Rotaria magnacalcarata</name>
    <dbReference type="NCBI Taxonomy" id="392030"/>
    <lineage>
        <taxon>Eukaryota</taxon>
        <taxon>Metazoa</taxon>
        <taxon>Spiralia</taxon>
        <taxon>Gnathifera</taxon>
        <taxon>Rotifera</taxon>
        <taxon>Eurotatoria</taxon>
        <taxon>Bdelloidea</taxon>
        <taxon>Philodinida</taxon>
        <taxon>Philodinidae</taxon>
        <taxon>Rotaria</taxon>
    </lineage>
</organism>
<sequence>MTKIRTVYGALSFIIIRYGRRKLSEYNILVGAKDNIVKLEQIEKECENDYNEVSKNLDNAQKTNQNHTDTINELKSLQVEKKLNLLYAELVAEKCADQRDSVLAKQLLLDKKAGQILILGLHNAGKEKGKEKKLFLINLDFVL</sequence>
<dbReference type="AlphaFoldDB" id="A0A816YFZ2"/>
<accession>A0A816YFZ2</accession>
<evidence type="ECO:0000256" key="1">
    <source>
        <dbReference type="SAM" id="Coils"/>
    </source>
</evidence>
<evidence type="ECO:0000313" key="3">
    <source>
        <dbReference type="Proteomes" id="UP000663887"/>
    </source>
</evidence>
<feature type="coiled-coil region" evidence="1">
    <location>
        <begin position="29"/>
        <end position="80"/>
    </location>
</feature>
<comment type="caution">
    <text evidence="2">The sequence shown here is derived from an EMBL/GenBank/DDBJ whole genome shotgun (WGS) entry which is preliminary data.</text>
</comment>
<proteinExistence type="predicted"/>